<dbReference type="InterPro" id="IPR024072">
    <property type="entry name" value="DHFR-like_dom_sf"/>
</dbReference>
<dbReference type="EMBL" id="PYVU01000020">
    <property type="protein sequence ID" value="PTB97253.1"/>
    <property type="molecule type" value="Genomic_DNA"/>
</dbReference>
<dbReference type="PANTHER" id="PTHR38011">
    <property type="entry name" value="DIHYDROFOLATE REDUCTASE FAMILY PROTEIN (AFU_ORTHOLOGUE AFUA_8G06820)"/>
    <property type="match status" value="1"/>
</dbReference>
<dbReference type="SUPFAM" id="SSF53597">
    <property type="entry name" value="Dihydrofolate reductase-like"/>
    <property type="match status" value="1"/>
</dbReference>
<dbReference type="GO" id="GO:0016301">
    <property type="term" value="F:kinase activity"/>
    <property type="evidence" value="ECO:0007669"/>
    <property type="project" value="UniProtKB-KW"/>
</dbReference>
<dbReference type="InterPro" id="IPR050765">
    <property type="entry name" value="Riboflavin_Biosynth_HTPR"/>
</dbReference>
<evidence type="ECO:0000259" key="1">
    <source>
        <dbReference type="Pfam" id="PF01872"/>
    </source>
</evidence>
<protein>
    <submittedName>
        <fullName evidence="2">Diacylglycerol kinase</fullName>
    </submittedName>
</protein>
<evidence type="ECO:0000313" key="2">
    <source>
        <dbReference type="EMBL" id="PTB97253.1"/>
    </source>
</evidence>
<dbReference type="Proteomes" id="UP000240608">
    <property type="component" value="Unassembled WGS sequence"/>
</dbReference>
<dbReference type="GO" id="GO:0009231">
    <property type="term" value="P:riboflavin biosynthetic process"/>
    <property type="evidence" value="ECO:0007669"/>
    <property type="project" value="InterPro"/>
</dbReference>
<gene>
    <name evidence="2" type="ORF">C9994_03710</name>
</gene>
<keyword evidence="2" id="KW-0418">Kinase</keyword>
<dbReference type="AlphaFoldDB" id="A0A2T4DTX1"/>
<dbReference type="GO" id="GO:0008703">
    <property type="term" value="F:5-amino-6-(5-phosphoribosylamino)uracil reductase activity"/>
    <property type="evidence" value="ECO:0007669"/>
    <property type="project" value="InterPro"/>
</dbReference>
<dbReference type="Pfam" id="PF01872">
    <property type="entry name" value="RibD_C"/>
    <property type="match status" value="1"/>
</dbReference>
<feature type="domain" description="Bacterial bifunctional deaminase-reductase C-terminal" evidence="1">
    <location>
        <begin position="8"/>
        <end position="170"/>
    </location>
</feature>
<evidence type="ECO:0000313" key="3">
    <source>
        <dbReference type="Proteomes" id="UP000240608"/>
    </source>
</evidence>
<dbReference type="InterPro" id="IPR002734">
    <property type="entry name" value="RibDG_C"/>
</dbReference>
<reference evidence="2 3" key="1">
    <citation type="submission" date="2018-03" db="EMBL/GenBank/DDBJ databases">
        <title>Cross-interface Injection: A General Nanoliter Liquid Handling Method Applied to Single Cells Genome Amplification Automated Nanoliter Liquid Handling Applied to Single Cell Multiple Displacement Amplification.</title>
        <authorList>
            <person name="Yun J."/>
            <person name="Xu P."/>
            <person name="Xu J."/>
            <person name="Dai X."/>
            <person name="Wang Y."/>
            <person name="Zheng X."/>
            <person name="Cao C."/>
            <person name="Yi Q."/>
            <person name="Zhu Y."/>
            <person name="Wang L."/>
            <person name="Dong Z."/>
            <person name="Huang Y."/>
            <person name="Huang L."/>
            <person name="Du W."/>
        </authorList>
    </citation>
    <scope>NUCLEOTIDE SEQUENCE [LARGE SCALE GENOMIC DNA]</scope>
    <source>
        <strain evidence="2 3">Z-D1-2</strain>
    </source>
</reference>
<name>A0A2T4DTX1_9BACT</name>
<accession>A0A2T4DTX1</accession>
<organism evidence="2 3">
    <name type="scientific">Marivirga lumbricoides</name>
    <dbReference type="NCBI Taxonomy" id="1046115"/>
    <lineage>
        <taxon>Bacteria</taxon>
        <taxon>Pseudomonadati</taxon>
        <taxon>Bacteroidota</taxon>
        <taxon>Cytophagia</taxon>
        <taxon>Cytophagales</taxon>
        <taxon>Marivirgaceae</taxon>
        <taxon>Marivirga</taxon>
    </lineage>
</organism>
<proteinExistence type="predicted"/>
<dbReference type="Gene3D" id="3.40.430.10">
    <property type="entry name" value="Dihydrofolate Reductase, subunit A"/>
    <property type="match status" value="1"/>
</dbReference>
<keyword evidence="2" id="KW-0808">Transferase</keyword>
<sequence length="187" mass="21072">MDKKNKVFIATSLDGYIADKDGGIDWLHSIPNPDNNDMGYLEFSNGIDALVMGRTTFETVISFDVPWPYTKPVFVLSNKLTEIPESLKDKAFLVKGTLTEILEQIHGSGYERLYIDGGTTIRGFLKEDLIDELVLTTIPILLGGGSSLFTELPNEQKYELIETKAYLNQIIQNHYLTLPVKLIPCWQ</sequence>
<dbReference type="PANTHER" id="PTHR38011:SF11">
    <property type="entry name" value="2,5-DIAMINO-6-RIBOSYLAMINO-4(3H)-PYRIMIDINONE 5'-PHOSPHATE REDUCTASE"/>
    <property type="match status" value="1"/>
</dbReference>
<comment type="caution">
    <text evidence="2">The sequence shown here is derived from an EMBL/GenBank/DDBJ whole genome shotgun (WGS) entry which is preliminary data.</text>
</comment>